<gene>
    <name evidence="3" type="ORF">TrRE_jg1049</name>
</gene>
<keyword evidence="1" id="KW-0315">Glutamine amidotransferase</keyword>
<evidence type="ECO:0000256" key="2">
    <source>
        <dbReference type="SAM" id="MobiDB-lite"/>
    </source>
</evidence>
<dbReference type="Gene3D" id="3.60.20.10">
    <property type="entry name" value="Glutamine Phosphoribosylpyrophosphate, subunit 1, domain 1"/>
    <property type="match status" value="1"/>
</dbReference>
<dbReference type="Proteomes" id="UP001165082">
    <property type="component" value="Unassembled WGS sequence"/>
</dbReference>
<feature type="compositionally biased region" description="Polar residues" evidence="2">
    <location>
        <begin position="52"/>
        <end position="68"/>
    </location>
</feature>
<organism evidence="3 4">
    <name type="scientific">Triparma retinervis</name>
    <dbReference type="NCBI Taxonomy" id="2557542"/>
    <lineage>
        <taxon>Eukaryota</taxon>
        <taxon>Sar</taxon>
        <taxon>Stramenopiles</taxon>
        <taxon>Ochrophyta</taxon>
        <taxon>Bolidophyceae</taxon>
        <taxon>Parmales</taxon>
        <taxon>Triparmaceae</taxon>
        <taxon>Triparma</taxon>
    </lineage>
</organism>
<dbReference type="PANTHER" id="PTHR42824:SF1">
    <property type="entry name" value="GLUTAMINE AMIDOTRANSFERASE YAFJ-RELATED"/>
    <property type="match status" value="1"/>
</dbReference>
<evidence type="ECO:0000256" key="1">
    <source>
        <dbReference type="ARBA" id="ARBA00022962"/>
    </source>
</evidence>
<accession>A0A9W6Z5V3</accession>
<proteinExistence type="predicted"/>
<protein>
    <recommendedName>
        <fullName evidence="5">Glutamine amidotransferase type-2 domain-containing protein</fullName>
    </recommendedName>
</protein>
<dbReference type="SUPFAM" id="SSF56235">
    <property type="entry name" value="N-terminal nucleophile aminohydrolases (Ntn hydrolases)"/>
    <property type="match status" value="1"/>
</dbReference>
<evidence type="ECO:0008006" key="5">
    <source>
        <dbReference type="Google" id="ProtNLM"/>
    </source>
</evidence>
<dbReference type="AlphaFoldDB" id="A0A9W6Z5V3"/>
<dbReference type="InterPro" id="IPR026869">
    <property type="entry name" value="EgtC-like"/>
</dbReference>
<sequence length="292" mass="32298">ETCTENVHPFSRELWGINWCFAHNGDLPHFSHGQRPHLGRAFELGLRPATRFSPTAPTQPNTHQTPSKQGEGEGILPPPPLNRTPSFNYNEMSPAACKKKLNARRVFNPVGTTDSEAVFVEIMNAIANHFDVSSGLPSSASLYDFVKVLCVEIVEGGNEYARLGGKEESRVEGGMEDQLPIFNFLLCAGEGAQFAFSYPGRRPGSTVWNGLHYLVRKPPFAPASLIDCDVNVDFKDVTCEEDQVAVIATRPLTSDENWVEMEKGELILFEYGTPFGREGVTILSFCKIICFV</sequence>
<name>A0A9W6Z5V3_9STRA</name>
<dbReference type="EMBL" id="BRXZ01003021">
    <property type="protein sequence ID" value="GMH46321.1"/>
    <property type="molecule type" value="Genomic_DNA"/>
</dbReference>
<feature type="non-terminal residue" evidence="3">
    <location>
        <position position="1"/>
    </location>
</feature>
<feature type="region of interest" description="Disordered" evidence="2">
    <location>
        <begin position="50"/>
        <end position="81"/>
    </location>
</feature>
<evidence type="ECO:0000313" key="3">
    <source>
        <dbReference type="EMBL" id="GMH46321.1"/>
    </source>
</evidence>
<reference evidence="3" key="1">
    <citation type="submission" date="2022-07" db="EMBL/GenBank/DDBJ databases">
        <title>Genome analysis of Parmales, a sister group of diatoms, reveals the evolutionary specialization of diatoms from phago-mixotrophs to photoautotrophs.</title>
        <authorList>
            <person name="Ban H."/>
            <person name="Sato S."/>
            <person name="Yoshikawa S."/>
            <person name="Kazumasa Y."/>
            <person name="Nakamura Y."/>
            <person name="Ichinomiya M."/>
            <person name="Saitoh K."/>
            <person name="Sato N."/>
            <person name="Blanc-Mathieu R."/>
            <person name="Endo H."/>
            <person name="Kuwata A."/>
            <person name="Ogata H."/>
        </authorList>
    </citation>
    <scope>NUCLEOTIDE SEQUENCE</scope>
</reference>
<comment type="caution">
    <text evidence="3">The sequence shown here is derived from an EMBL/GenBank/DDBJ whole genome shotgun (WGS) entry which is preliminary data.</text>
</comment>
<keyword evidence="4" id="KW-1185">Reference proteome</keyword>
<dbReference type="OrthoDB" id="185546at2759"/>
<dbReference type="PANTHER" id="PTHR42824">
    <property type="entry name" value="GLUTAMINE AMIDOTRANSFERASE"/>
    <property type="match status" value="1"/>
</dbReference>
<dbReference type="InterPro" id="IPR029055">
    <property type="entry name" value="Ntn_hydrolases_N"/>
</dbReference>
<evidence type="ECO:0000313" key="4">
    <source>
        <dbReference type="Proteomes" id="UP001165082"/>
    </source>
</evidence>
<dbReference type="Pfam" id="PF13230">
    <property type="entry name" value="GATase_4"/>
    <property type="match status" value="2"/>
</dbReference>